<dbReference type="FunFam" id="3.40.605.10:FF:000007">
    <property type="entry name" value="NAD/NADP-dependent betaine aldehyde dehydrogenase"/>
    <property type="match status" value="1"/>
</dbReference>
<dbReference type="Gene3D" id="3.40.309.10">
    <property type="entry name" value="Aldehyde Dehydrogenase, Chain A, domain 2"/>
    <property type="match status" value="1"/>
</dbReference>
<accession>A0A239NEA4</accession>
<evidence type="ECO:0000313" key="6">
    <source>
        <dbReference type="EMBL" id="SNT53297.1"/>
    </source>
</evidence>
<gene>
    <name evidence="6" type="ORF">SAMN05421642_1387</name>
</gene>
<dbReference type="CDD" id="cd07108">
    <property type="entry name" value="ALDH_MGR_2402"/>
    <property type="match status" value="1"/>
</dbReference>
<keyword evidence="7" id="KW-1185">Reference proteome</keyword>
<dbReference type="GO" id="GO:0016620">
    <property type="term" value="F:oxidoreductase activity, acting on the aldehyde or oxo group of donors, NAD or NADP as acceptor"/>
    <property type="evidence" value="ECO:0007669"/>
    <property type="project" value="InterPro"/>
</dbReference>
<name>A0A239NEA4_9NOCA</name>
<dbReference type="Pfam" id="PF00171">
    <property type="entry name" value="Aldedh"/>
    <property type="match status" value="1"/>
</dbReference>
<dbReference type="InterPro" id="IPR029510">
    <property type="entry name" value="Ald_DH_CS_GLU"/>
</dbReference>
<feature type="domain" description="Aldehyde dehydrogenase" evidence="5">
    <location>
        <begin position="27"/>
        <end position="493"/>
    </location>
</feature>
<dbReference type="SUPFAM" id="SSF53720">
    <property type="entry name" value="ALDH-like"/>
    <property type="match status" value="1"/>
</dbReference>
<proteinExistence type="inferred from homology"/>
<dbReference type="Proteomes" id="UP000198327">
    <property type="component" value="Unassembled WGS sequence"/>
</dbReference>
<dbReference type="PROSITE" id="PS00070">
    <property type="entry name" value="ALDEHYDE_DEHYDR_CYS"/>
    <property type="match status" value="1"/>
</dbReference>
<dbReference type="InterPro" id="IPR016163">
    <property type="entry name" value="Ald_DH_C"/>
</dbReference>
<dbReference type="EMBL" id="FZOW01000038">
    <property type="protein sequence ID" value="SNT53297.1"/>
    <property type="molecule type" value="Genomic_DNA"/>
</dbReference>
<dbReference type="RefSeq" id="WP_089252977.1">
    <property type="nucleotide sequence ID" value="NZ_FZOW01000038.1"/>
</dbReference>
<comment type="similarity">
    <text evidence="1 4">Belongs to the aldehyde dehydrogenase family.</text>
</comment>
<feature type="active site" evidence="3">
    <location>
        <position position="263"/>
    </location>
</feature>
<keyword evidence="2 4" id="KW-0560">Oxidoreductase</keyword>
<dbReference type="OrthoDB" id="6882680at2"/>
<evidence type="ECO:0000259" key="5">
    <source>
        <dbReference type="Pfam" id="PF00171"/>
    </source>
</evidence>
<sequence>MTSTQISSTSTDIPTARDYLMFVDGEWTESVSGQWTTITTPAIREHVIARTPAADQRDVDLAVRAARQAFPSWRSHHFTARARILGRIADAIEERAEELARLTAVDTGNALRTQARPEVTTLANLFRFFAGVSGEIKGTVLPAGDDQLQYTRQEPLGVIGCILPWNSPLMIAGFKIPAALAAGNTVVVKAADAAPLSVLLLAEICAEFLPAGVLNVLTGTGAVAGGALVQHPGVDKLSFTGSTEVGRRVAREAGGRLAHVSLELGGKNPSIVFPDVDIDSTFVEQLLLSTRVHRQGQSCTAGTRLFLHKDVYDDVLDQLVSALGALRVGNPLEEQTDIGAIVNKHQFNSVSSFLEEGLSTPSVSVALDGSPGRLGNEEGYYMGPTVLSGADNSWRLSREEIFGPVLVAIPWSEQDEVIDMANDSHYGLSAYVWTKDLDRALTTAHRLETGWVQVNQGGGQMVGQSYGGYKSSGIGREVSAEGMIAGFTQTKQINVRLNTR</sequence>
<dbReference type="AlphaFoldDB" id="A0A239NEA4"/>
<evidence type="ECO:0000256" key="4">
    <source>
        <dbReference type="RuleBase" id="RU003345"/>
    </source>
</evidence>
<evidence type="ECO:0000256" key="1">
    <source>
        <dbReference type="ARBA" id="ARBA00009986"/>
    </source>
</evidence>
<evidence type="ECO:0000313" key="7">
    <source>
        <dbReference type="Proteomes" id="UP000198327"/>
    </source>
</evidence>
<dbReference type="InterPro" id="IPR016162">
    <property type="entry name" value="Ald_DH_N"/>
</dbReference>
<dbReference type="Gene3D" id="3.40.605.10">
    <property type="entry name" value="Aldehyde Dehydrogenase, Chain A, domain 1"/>
    <property type="match status" value="1"/>
</dbReference>
<dbReference type="InterPro" id="IPR016160">
    <property type="entry name" value="Ald_DH_CS_CYS"/>
</dbReference>
<dbReference type="InterPro" id="IPR016161">
    <property type="entry name" value="Ald_DH/histidinol_DH"/>
</dbReference>
<evidence type="ECO:0000256" key="3">
    <source>
        <dbReference type="PROSITE-ProRule" id="PRU10007"/>
    </source>
</evidence>
<dbReference type="PROSITE" id="PS00687">
    <property type="entry name" value="ALDEHYDE_DEHYDR_GLU"/>
    <property type="match status" value="1"/>
</dbReference>
<protein>
    <submittedName>
        <fullName evidence="6">Aldehyde dehydrogenase (NAD+)</fullName>
    </submittedName>
</protein>
<organism evidence="6 7">
    <name type="scientific">Rhodococcoides kyotonense</name>
    <dbReference type="NCBI Taxonomy" id="398843"/>
    <lineage>
        <taxon>Bacteria</taxon>
        <taxon>Bacillati</taxon>
        <taxon>Actinomycetota</taxon>
        <taxon>Actinomycetes</taxon>
        <taxon>Mycobacteriales</taxon>
        <taxon>Nocardiaceae</taxon>
        <taxon>Rhodococcoides</taxon>
    </lineage>
</organism>
<dbReference type="InterPro" id="IPR015590">
    <property type="entry name" value="Aldehyde_DH_dom"/>
</dbReference>
<dbReference type="PANTHER" id="PTHR11699">
    <property type="entry name" value="ALDEHYDE DEHYDROGENASE-RELATED"/>
    <property type="match status" value="1"/>
</dbReference>
<evidence type="ECO:0000256" key="2">
    <source>
        <dbReference type="ARBA" id="ARBA00023002"/>
    </source>
</evidence>
<reference evidence="7" key="1">
    <citation type="submission" date="2017-06" db="EMBL/GenBank/DDBJ databases">
        <authorList>
            <person name="Varghese N."/>
            <person name="Submissions S."/>
        </authorList>
    </citation>
    <scope>NUCLEOTIDE SEQUENCE [LARGE SCALE GENOMIC DNA]</scope>
    <source>
        <strain evidence="7">JCM 23211</strain>
    </source>
</reference>